<dbReference type="EC" id="2.7.1.170" evidence="1"/>
<dbReference type="Proteomes" id="UP000005555">
    <property type="component" value="Unassembled WGS sequence"/>
</dbReference>
<keyword evidence="1" id="KW-0808">Transferase</keyword>
<dbReference type="InterPro" id="IPR005338">
    <property type="entry name" value="Anhydro_N_Ac-Mur_kinase"/>
</dbReference>
<keyword evidence="1" id="KW-0119">Carbohydrate metabolism</keyword>
<comment type="pathway">
    <text evidence="1">Cell wall biogenesis; peptidoglycan recycling.</text>
</comment>
<dbReference type="UniPathway" id="UPA00343"/>
<dbReference type="Pfam" id="PF03702">
    <property type="entry name" value="AnmK"/>
    <property type="match status" value="1"/>
</dbReference>
<dbReference type="EMBL" id="AAPI01000001">
    <property type="protein sequence ID" value="EAS47696.1"/>
    <property type="molecule type" value="Genomic_DNA"/>
</dbReference>
<name>Q1YVL2_9GAMM</name>
<proteinExistence type="inferred from homology"/>
<feature type="binding site" evidence="1">
    <location>
        <begin position="13"/>
        <end position="20"/>
    </location>
    <ligand>
        <name>ATP</name>
        <dbReference type="ChEBI" id="CHEBI:30616"/>
    </ligand>
</feature>
<dbReference type="OrthoDB" id="9763949at2"/>
<dbReference type="UniPathway" id="UPA00544"/>
<reference evidence="2 3" key="1">
    <citation type="submission" date="2006-03" db="EMBL/GenBank/DDBJ databases">
        <authorList>
            <person name="Giovannoni S.J."/>
            <person name="Cho J.-C."/>
            <person name="Ferriera S."/>
            <person name="Johnson J."/>
            <person name="Kravitz S."/>
            <person name="Halpern A."/>
            <person name="Remington K."/>
            <person name="Beeson K."/>
            <person name="Tran B."/>
            <person name="Rogers Y.-H."/>
            <person name="Friedman R."/>
            <person name="Venter J.C."/>
        </authorList>
    </citation>
    <scope>NUCLEOTIDE SEQUENCE [LARGE SCALE GENOMIC DNA]</scope>
    <source>
        <strain evidence="2 3">HTCC2207</strain>
    </source>
</reference>
<evidence type="ECO:0000313" key="2">
    <source>
        <dbReference type="EMBL" id="EAS47696.1"/>
    </source>
</evidence>
<keyword evidence="1" id="KW-0418">Kinase</keyword>
<comment type="pathway">
    <text evidence="1">Amino-sugar metabolism; 1,6-anhydro-N-acetylmuramate degradation.</text>
</comment>
<dbReference type="PANTHER" id="PTHR30605:SF0">
    <property type="entry name" value="ANHYDRO-N-ACETYLMURAMIC ACID KINASE"/>
    <property type="match status" value="1"/>
</dbReference>
<dbReference type="SUPFAM" id="SSF53067">
    <property type="entry name" value="Actin-like ATPase domain"/>
    <property type="match status" value="1"/>
</dbReference>
<dbReference type="GO" id="GO:0016773">
    <property type="term" value="F:phosphotransferase activity, alcohol group as acceptor"/>
    <property type="evidence" value="ECO:0007669"/>
    <property type="project" value="UniProtKB-UniRule"/>
</dbReference>
<dbReference type="GO" id="GO:0006040">
    <property type="term" value="P:amino sugar metabolic process"/>
    <property type="evidence" value="ECO:0007669"/>
    <property type="project" value="InterPro"/>
</dbReference>
<keyword evidence="3" id="KW-1185">Reference proteome</keyword>
<dbReference type="AlphaFoldDB" id="Q1YVL2"/>
<evidence type="ECO:0000313" key="3">
    <source>
        <dbReference type="Proteomes" id="UP000005555"/>
    </source>
</evidence>
<dbReference type="CDD" id="cd24050">
    <property type="entry name" value="ASKHA_NBD_ANMK"/>
    <property type="match status" value="1"/>
</dbReference>
<dbReference type="GO" id="GO:0009254">
    <property type="term" value="P:peptidoglycan turnover"/>
    <property type="evidence" value="ECO:0007669"/>
    <property type="project" value="UniProtKB-UniRule"/>
</dbReference>
<sequence>MSTSEIYLGLMSGTSIDSIDAAAMTFSGGKLKLLGTYAEPIPARVKQQILDLCQPGKDSVQLLCETDNQLGELFAQTALALMQAEGIHPEQVAAIGSHGQTVRHSPPNSGAIAFTQQIGDANIIAARTDCHVVADFRRKDMALGGHGAPLVPAFHKTLFSCAQTNRVIANIGGVSNITALPRERSCYGFDTGPGNLLLDAWCAKHTGQSFDDRGSWGATGEVCQKLLNQLMGHPFIAQVAPKSTGREMFNLAWLETQLSDFNLKPQDIQATLVSFTAQSLAAAINELNEPVDEVYICGGGVFNDQLMAQLQIALGPRALHSTEKLGLDPTWVEACAFGWLAHQYINNQPGNLPSVTGASREAVLGALYRP</sequence>
<dbReference type="STRING" id="314287.GB2207_07806"/>
<dbReference type="NCBIfam" id="NF007139">
    <property type="entry name" value="PRK09585.1-3"/>
    <property type="match status" value="1"/>
</dbReference>
<organism evidence="2 3">
    <name type="scientific">gamma proteobacterium HTCC2207</name>
    <dbReference type="NCBI Taxonomy" id="314287"/>
    <lineage>
        <taxon>Bacteria</taxon>
        <taxon>Pseudomonadati</taxon>
        <taxon>Pseudomonadota</taxon>
        <taxon>Gammaproteobacteria</taxon>
        <taxon>Cellvibrionales</taxon>
        <taxon>Porticoccaceae</taxon>
        <taxon>SAR92 clade</taxon>
    </lineage>
</organism>
<dbReference type="GO" id="GO:0005524">
    <property type="term" value="F:ATP binding"/>
    <property type="evidence" value="ECO:0007669"/>
    <property type="project" value="UniProtKB-UniRule"/>
</dbReference>
<dbReference type="PANTHER" id="PTHR30605">
    <property type="entry name" value="ANHYDRO-N-ACETYLMURAMIC ACID KINASE"/>
    <property type="match status" value="1"/>
</dbReference>
<dbReference type="eggNOG" id="COG2377">
    <property type="taxonomic scope" value="Bacteria"/>
</dbReference>
<protein>
    <recommendedName>
        <fullName evidence="1">Anhydro-N-acetylmuramic acid kinase</fullName>
        <ecNumber evidence="1">2.7.1.170</ecNumber>
    </recommendedName>
    <alternativeName>
        <fullName evidence="1">AnhMurNAc kinase</fullName>
    </alternativeName>
</protein>
<accession>Q1YVL2</accession>
<keyword evidence="1" id="KW-0547">Nucleotide-binding</keyword>
<comment type="catalytic activity">
    <reaction evidence="1">
        <text>1,6-anhydro-N-acetyl-beta-muramate + ATP + H2O = N-acetyl-D-muramate 6-phosphate + ADP + H(+)</text>
        <dbReference type="Rhea" id="RHEA:24952"/>
        <dbReference type="ChEBI" id="CHEBI:15377"/>
        <dbReference type="ChEBI" id="CHEBI:15378"/>
        <dbReference type="ChEBI" id="CHEBI:30616"/>
        <dbReference type="ChEBI" id="CHEBI:58690"/>
        <dbReference type="ChEBI" id="CHEBI:58722"/>
        <dbReference type="ChEBI" id="CHEBI:456216"/>
        <dbReference type="EC" id="2.7.1.170"/>
    </reaction>
</comment>
<dbReference type="InterPro" id="IPR043129">
    <property type="entry name" value="ATPase_NBD"/>
</dbReference>
<comment type="caution">
    <text evidence="2">The sequence shown here is derived from an EMBL/GenBank/DDBJ whole genome shotgun (WGS) entry which is preliminary data.</text>
</comment>
<comment type="similarity">
    <text evidence="1">Belongs to the anhydro-N-acetylmuramic acid kinase family.</text>
</comment>
<dbReference type="HOGENOM" id="CLU_038782_0_0_6"/>
<keyword evidence="1" id="KW-0067">ATP-binding</keyword>
<dbReference type="GO" id="GO:0016301">
    <property type="term" value="F:kinase activity"/>
    <property type="evidence" value="ECO:0007669"/>
    <property type="project" value="UniProtKB-KW"/>
</dbReference>
<comment type="function">
    <text evidence="1">Catalyzes the specific phosphorylation of 1,6-anhydro-N-acetylmuramic acid (anhMurNAc) with the simultaneous cleavage of the 1,6-anhydro ring, generating MurNAc-6-P. Is required for the utilization of anhMurNAc either imported from the medium or derived from its own cell wall murein, and thus plays a role in cell wall recycling.</text>
</comment>
<dbReference type="GO" id="GO:0097175">
    <property type="term" value="P:1,6-anhydro-N-acetyl-beta-muramic acid catabolic process"/>
    <property type="evidence" value="ECO:0007669"/>
    <property type="project" value="UniProtKB-UniRule"/>
</dbReference>
<evidence type="ECO:0000256" key="1">
    <source>
        <dbReference type="HAMAP-Rule" id="MF_01270"/>
    </source>
</evidence>
<dbReference type="Gene3D" id="3.30.420.40">
    <property type="match status" value="2"/>
</dbReference>
<gene>
    <name evidence="1" type="primary">anmK</name>
    <name evidence="2" type="ORF">GB2207_07806</name>
</gene>
<dbReference type="HAMAP" id="MF_01270">
    <property type="entry name" value="AnhMurNAc_kinase"/>
    <property type="match status" value="1"/>
</dbReference>